<feature type="compositionally biased region" description="Low complexity" evidence="5">
    <location>
        <begin position="35"/>
        <end position="44"/>
    </location>
</feature>
<organism evidence="6 7">
    <name type="scientific">Marssonina brunnea f. sp. multigermtubi (strain MB_m1)</name>
    <name type="common">Marssonina leaf spot fungus</name>
    <dbReference type="NCBI Taxonomy" id="1072389"/>
    <lineage>
        <taxon>Eukaryota</taxon>
        <taxon>Fungi</taxon>
        <taxon>Dikarya</taxon>
        <taxon>Ascomycota</taxon>
        <taxon>Pezizomycotina</taxon>
        <taxon>Leotiomycetes</taxon>
        <taxon>Helotiales</taxon>
        <taxon>Drepanopezizaceae</taxon>
        <taxon>Drepanopeziza</taxon>
    </lineage>
</organism>
<evidence type="ECO:0000256" key="4">
    <source>
        <dbReference type="ARBA" id="ARBA00023242"/>
    </source>
</evidence>
<gene>
    <name evidence="6" type="ORF">MBM_06117</name>
</gene>
<evidence type="ECO:0000313" key="6">
    <source>
        <dbReference type="EMBL" id="EKD15489.1"/>
    </source>
</evidence>
<evidence type="ECO:0000313" key="7">
    <source>
        <dbReference type="Proteomes" id="UP000006753"/>
    </source>
</evidence>
<dbReference type="GO" id="GO:0006508">
    <property type="term" value="P:proteolysis"/>
    <property type="evidence" value="ECO:0007669"/>
    <property type="project" value="UniProtKB-KW"/>
</dbReference>
<evidence type="ECO:0000256" key="5">
    <source>
        <dbReference type="SAM" id="MobiDB-lite"/>
    </source>
</evidence>
<accession>K1XSG6</accession>
<dbReference type="AlphaFoldDB" id="K1XSG6"/>
<dbReference type="GO" id="GO:0030686">
    <property type="term" value="C:90S preribosome"/>
    <property type="evidence" value="ECO:0007669"/>
    <property type="project" value="InterPro"/>
</dbReference>
<dbReference type="GO" id="GO:0000462">
    <property type="term" value="P:maturation of SSU-rRNA from tricistronic rRNA transcript (SSU-rRNA, 5.8S rRNA, LSU-rRNA)"/>
    <property type="evidence" value="ECO:0007669"/>
    <property type="project" value="InterPro"/>
</dbReference>
<dbReference type="Pfam" id="PF15341">
    <property type="entry name" value="SLX9"/>
    <property type="match status" value="1"/>
</dbReference>
<sequence>MVSSYLNIRRTLDFANIKAQAPTAPKKRTSIRAKSSSTSNSGSGLIARPPPVHREGATISDSFINSKRDKRTIKSSSFLNRIEKAHKKPLKRRRPSKKLVTTLENLADALPDVEDLVKGKERDEGGKMQMRSLKSRPGARKRMEKLERMERERFSKNLAVIMAGCASGGEAAASGAVAPAVGMEVDDGVEAAPVAVAPNPAVNRFAALRAWVSANMEKHPAFEGK</sequence>
<evidence type="ECO:0000256" key="2">
    <source>
        <dbReference type="ARBA" id="ARBA00011022"/>
    </source>
</evidence>
<keyword evidence="6" id="KW-0645">Protease</keyword>
<comment type="subcellular location">
    <subcellularLocation>
        <location evidence="1">Nucleus</location>
        <location evidence="1">Nucleolus</location>
    </subcellularLocation>
</comment>
<dbReference type="InParanoid" id="K1XSG6"/>
<comment type="similarity">
    <text evidence="2">Belongs to the SLX9 family.</text>
</comment>
<name>K1XSG6_MARBU</name>
<dbReference type="Proteomes" id="UP000006753">
    <property type="component" value="Unassembled WGS sequence"/>
</dbReference>
<keyword evidence="7" id="KW-1185">Reference proteome</keyword>
<proteinExistence type="inferred from homology"/>
<protein>
    <recommendedName>
        <fullName evidence="3">Ribosome biogenesis protein SLX9</fullName>
    </recommendedName>
</protein>
<dbReference type="GO" id="GO:0005730">
    <property type="term" value="C:nucleolus"/>
    <property type="evidence" value="ECO:0007669"/>
    <property type="project" value="UniProtKB-SubCell"/>
</dbReference>
<dbReference type="HOGENOM" id="CLU_090035_1_0_1"/>
<evidence type="ECO:0000256" key="3">
    <source>
        <dbReference type="ARBA" id="ARBA00021321"/>
    </source>
</evidence>
<dbReference type="KEGG" id="mbe:MBM_06117"/>
<feature type="region of interest" description="Disordered" evidence="5">
    <location>
        <begin position="121"/>
        <end position="142"/>
    </location>
</feature>
<keyword evidence="6" id="KW-0378">Hydrolase</keyword>
<reference evidence="6 7" key="1">
    <citation type="journal article" date="2012" name="BMC Genomics">
        <title>Sequencing the genome of Marssonina brunnea reveals fungus-poplar co-evolution.</title>
        <authorList>
            <person name="Zhu S."/>
            <person name="Cao Y.-Z."/>
            <person name="Jiang C."/>
            <person name="Tan B.-Y."/>
            <person name="Wang Z."/>
            <person name="Feng S."/>
            <person name="Zhang L."/>
            <person name="Su X.-H."/>
            <person name="Brejova B."/>
            <person name="Vinar T."/>
            <person name="Xu M."/>
            <person name="Wang M.-X."/>
            <person name="Zhang S.-G."/>
            <person name="Huang M.-R."/>
            <person name="Wu R."/>
            <person name="Zhou Y."/>
        </authorList>
    </citation>
    <scope>NUCLEOTIDE SEQUENCE [LARGE SCALE GENOMIC DNA]</scope>
    <source>
        <strain evidence="6 7">MB_m1</strain>
    </source>
</reference>
<dbReference type="eggNOG" id="ENOG502SSCK">
    <property type="taxonomic scope" value="Eukaryota"/>
</dbReference>
<dbReference type="EMBL" id="JH921441">
    <property type="protein sequence ID" value="EKD15489.1"/>
    <property type="molecule type" value="Genomic_DNA"/>
</dbReference>
<evidence type="ECO:0000256" key="1">
    <source>
        <dbReference type="ARBA" id="ARBA00004604"/>
    </source>
</evidence>
<dbReference type="OrthoDB" id="5429132at2759"/>
<dbReference type="OMA" id="HKPGAMK"/>
<dbReference type="InterPro" id="IPR028160">
    <property type="entry name" value="Slx9-like"/>
</dbReference>
<dbReference type="GO" id="GO:0030688">
    <property type="term" value="C:preribosome, small subunit precursor"/>
    <property type="evidence" value="ECO:0007669"/>
    <property type="project" value="InterPro"/>
</dbReference>
<feature type="compositionally biased region" description="Basic residues" evidence="5">
    <location>
        <begin position="133"/>
        <end position="142"/>
    </location>
</feature>
<dbReference type="GO" id="GO:0008233">
    <property type="term" value="F:peptidase activity"/>
    <property type="evidence" value="ECO:0007669"/>
    <property type="project" value="UniProtKB-KW"/>
</dbReference>
<feature type="region of interest" description="Disordered" evidence="5">
    <location>
        <begin position="21"/>
        <end position="57"/>
    </location>
</feature>
<keyword evidence="4" id="KW-0539">Nucleus</keyword>